<evidence type="ECO:0000256" key="2">
    <source>
        <dbReference type="ARBA" id="ARBA00006003"/>
    </source>
</evidence>
<dbReference type="Gene3D" id="3.90.1480.20">
    <property type="entry name" value="Glycosyl transferase family 29"/>
    <property type="match status" value="1"/>
</dbReference>
<evidence type="ECO:0000256" key="10">
    <source>
        <dbReference type="ARBA" id="ARBA00023180"/>
    </source>
</evidence>
<dbReference type="InterPro" id="IPR050943">
    <property type="entry name" value="Glycosyltr_29_Sialyltrsf"/>
</dbReference>
<keyword evidence="7 12" id="KW-1133">Transmembrane helix</keyword>
<evidence type="ECO:0000256" key="3">
    <source>
        <dbReference type="ARBA" id="ARBA00022676"/>
    </source>
</evidence>
<proteinExistence type="inferred from homology"/>
<evidence type="ECO:0000313" key="14">
    <source>
        <dbReference type="RefSeq" id="XP_019629473.1"/>
    </source>
</evidence>
<dbReference type="GO" id="GO:0000139">
    <property type="term" value="C:Golgi membrane"/>
    <property type="evidence" value="ECO:0007669"/>
    <property type="project" value="UniProtKB-SubCell"/>
</dbReference>
<gene>
    <name evidence="14" type="primary">LOC109473826</name>
</gene>
<keyword evidence="4" id="KW-0808">Transferase</keyword>
<keyword evidence="10" id="KW-0325">Glycoprotein</keyword>
<keyword evidence="6" id="KW-0735">Signal-anchor</keyword>
<name>A0A6P4YYW3_BRABE</name>
<evidence type="ECO:0000313" key="13">
    <source>
        <dbReference type="Proteomes" id="UP000515135"/>
    </source>
</evidence>
<keyword evidence="8" id="KW-0333">Golgi apparatus</keyword>
<organism evidence="13 14">
    <name type="scientific">Branchiostoma belcheri</name>
    <name type="common">Amphioxus</name>
    <dbReference type="NCBI Taxonomy" id="7741"/>
    <lineage>
        <taxon>Eukaryota</taxon>
        <taxon>Metazoa</taxon>
        <taxon>Chordata</taxon>
        <taxon>Cephalochordata</taxon>
        <taxon>Leptocardii</taxon>
        <taxon>Amphioxiformes</taxon>
        <taxon>Branchiostomatidae</taxon>
        <taxon>Branchiostoma</taxon>
    </lineage>
</organism>
<keyword evidence="13" id="KW-1185">Reference proteome</keyword>
<evidence type="ECO:0000256" key="8">
    <source>
        <dbReference type="ARBA" id="ARBA00023034"/>
    </source>
</evidence>
<keyword evidence="3" id="KW-0328">Glycosyltransferase</keyword>
<evidence type="ECO:0000256" key="7">
    <source>
        <dbReference type="ARBA" id="ARBA00022989"/>
    </source>
</evidence>
<comment type="subcellular location">
    <subcellularLocation>
        <location evidence="1">Golgi apparatus membrane</location>
        <topology evidence="1">Single-pass type II membrane protein</topology>
    </subcellularLocation>
</comment>
<accession>A0A6P4YYW3</accession>
<sequence>MDPLTPLTSKRAVIFTPFFYAKIFFGIGFVTIAMFWVYEQAADLTLTVLTNARSLNVSRLGTAYTRRPVETFSDQPMVRMKDHFNMTNIWKVRDITRKYFDPKKHIIYFSDYNIFEEKCDPETFTLRDSPQSPCNVVQTPIKHYRTCAVVGNSGILLHSSCGAEIDAHEFVIRFNLAPLRPFLRDVGSRTNLTIVNGKQLTEISQLLRQVLGGTSAIAGPHLRVFDPPGMIFSYAMAFKEKRWLQMQVVETAIKLYNKPTITAFPATSFQDSKRVYKELAGIEWDFPSTGLNSFALASTFCDRISMYGFYPMPMYQGERFFYHYYDQHTPSESHDFDGEYALLRQLDADGVIRHVVGKCKPDAPT</sequence>
<dbReference type="InterPro" id="IPR001675">
    <property type="entry name" value="Glyco_trans_29"/>
</dbReference>
<dbReference type="PANTHER" id="PTHR11987:SF53">
    <property type="entry name" value="ALPHA-2,8-SIALYLTRANSFERASE 8F-LIKE"/>
    <property type="match status" value="1"/>
</dbReference>
<dbReference type="OrthoDB" id="10264956at2759"/>
<evidence type="ECO:0000256" key="12">
    <source>
        <dbReference type="SAM" id="Phobius"/>
    </source>
</evidence>
<dbReference type="KEGG" id="bbel:109473826"/>
<evidence type="ECO:0000256" key="5">
    <source>
        <dbReference type="ARBA" id="ARBA00022692"/>
    </source>
</evidence>
<dbReference type="Proteomes" id="UP000515135">
    <property type="component" value="Unplaced"/>
</dbReference>
<evidence type="ECO:0000256" key="1">
    <source>
        <dbReference type="ARBA" id="ARBA00004323"/>
    </source>
</evidence>
<dbReference type="CDD" id="cd23963">
    <property type="entry name" value="GT29_ST8SIA"/>
    <property type="match status" value="1"/>
</dbReference>
<keyword evidence="9 12" id="KW-0472">Membrane</keyword>
<feature type="transmembrane region" description="Helical" evidence="12">
    <location>
        <begin position="12"/>
        <end position="38"/>
    </location>
</feature>
<dbReference type="GO" id="GO:0009311">
    <property type="term" value="P:oligosaccharide metabolic process"/>
    <property type="evidence" value="ECO:0007669"/>
    <property type="project" value="TreeGrafter"/>
</dbReference>
<dbReference type="InterPro" id="IPR038578">
    <property type="entry name" value="GT29-like_sf"/>
</dbReference>
<evidence type="ECO:0000256" key="9">
    <source>
        <dbReference type="ARBA" id="ARBA00023136"/>
    </source>
</evidence>
<dbReference type="AlphaFoldDB" id="A0A6P4YYW3"/>
<dbReference type="RefSeq" id="XP_019629473.1">
    <property type="nucleotide sequence ID" value="XM_019773914.1"/>
</dbReference>
<comment type="similarity">
    <text evidence="2">Belongs to the glycosyltransferase 29 family.</text>
</comment>
<dbReference type="GO" id="GO:0003828">
    <property type="term" value="F:alpha-N-acetylneuraminate alpha-2,8-sialyltransferase activity"/>
    <property type="evidence" value="ECO:0007669"/>
    <property type="project" value="TreeGrafter"/>
</dbReference>
<dbReference type="PANTHER" id="PTHR11987">
    <property type="entry name" value="ALPHA-2,8-SIALYLTRANSFERASE"/>
    <property type="match status" value="1"/>
</dbReference>
<protein>
    <submittedName>
        <fullName evidence="14">Alpha-2,8-sialyltransferase 8B-like</fullName>
    </submittedName>
</protein>
<dbReference type="Pfam" id="PF00777">
    <property type="entry name" value="Glyco_transf_29"/>
    <property type="match status" value="1"/>
</dbReference>
<evidence type="ECO:0000256" key="4">
    <source>
        <dbReference type="ARBA" id="ARBA00022679"/>
    </source>
</evidence>
<dbReference type="GeneID" id="109473826"/>
<dbReference type="GO" id="GO:0006491">
    <property type="term" value="P:N-glycan processing"/>
    <property type="evidence" value="ECO:0007669"/>
    <property type="project" value="TreeGrafter"/>
</dbReference>
<keyword evidence="5 12" id="KW-0812">Transmembrane</keyword>
<feature type="disulfide bond" evidence="11">
    <location>
        <begin position="147"/>
        <end position="301"/>
    </location>
</feature>
<reference evidence="14" key="1">
    <citation type="submission" date="2025-08" db="UniProtKB">
        <authorList>
            <consortium name="RefSeq"/>
        </authorList>
    </citation>
    <scope>IDENTIFICATION</scope>
    <source>
        <tissue evidence="14">Gonad</tissue>
    </source>
</reference>
<evidence type="ECO:0000256" key="6">
    <source>
        <dbReference type="ARBA" id="ARBA00022968"/>
    </source>
</evidence>
<evidence type="ECO:0000256" key="11">
    <source>
        <dbReference type="PIRSR" id="PIRSR005557-2"/>
    </source>
</evidence>